<dbReference type="EMBL" id="MW323230">
    <property type="protein sequence ID" value="UOY17174.1"/>
    <property type="molecule type" value="mRNA"/>
</dbReference>
<reference evidence="2" key="1">
    <citation type="submission" date="2020-12" db="EMBL/GenBank/DDBJ databases">
        <authorList>
            <person name="Robinson S.D."/>
        </authorList>
    </citation>
    <scope>NUCLEOTIDE SEQUENCE</scope>
    <source>
        <tissue evidence="2">Venom apparatus</tissue>
    </source>
</reference>
<protein>
    <submittedName>
        <fullName evidence="2">Venom peptide</fullName>
    </submittedName>
</protein>
<organism evidence="2">
    <name type="scientific">Dasymutilla occidentalis</name>
    <name type="common">Cow killer</name>
    <name type="synonym">Velvet ant</name>
    <dbReference type="NCBI Taxonomy" id="374947"/>
    <lineage>
        <taxon>Eukaryota</taxon>
        <taxon>Metazoa</taxon>
        <taxon>Ecdysozoa</taxon>
        <taxon>Arthropoda</taxon>
        <taxon>Hexapoda</taxon>
        <taxon>Insecta</taxon>
        <taxon>Pterygota</taxon>
        <taxon>Neoptera</taxon>
        <taxon>Endopterygota</taxon>
        <taxon>Hymenoptera</taxon>
        <taxon>Apocrita</taxon>
        <taxon>Aculeata</taxon>
        <taxon>Pompiloidea</taxon>
        <taxon>Mutillidae</taxon>
        <taxon>Sphaeropthalminae</taxon>
        <taxon>Dasymutilla</taxon>
    </lineage>
</organism>
<evidence type="ECO:0000256" key="1">
    <source>
        <dbReference type="SAM" id="SignalP"/>
    </source>
</evidence>
<feature type="signal peptide" evidence="1">
    <location>
        <begin position="1"/>
        <end position="17"/>
    </location>
</feature>
<feature type="chain" id="PRO_5035796969" evidence="1">
    <location>
        <begin position="18"/>
        <end position="54"/>
    </location>
</feature>
<accession>A0A8T9VQ51</accession>
<evidence type="ECO:0000313" key="2">
    <source>
        <dbReference type="EMBL" id="UOY17174.1"/>
    </source>
</evidence>
<name>A0A8T9VQ51_DASOC</name>
<sequence>MNLGILSYLFMVIVIMAFPNIAESNAEAFPSIYNICKIKPRLPRCRGRMIGKIF</sequence>
<proteinExistence type="evidence at transcript level"/>
<dbReference type="AlphaFoldDB" id="A0A8T9VQ51"/>
<keyword evidence="1" id="KW-0732">Signal</keyword>